<evidence type="ECO:0000256" key="6">
    <source>
        <dbReference type="SAM" id="MobiDB-lite"/>
    </source>
</evidence>
<dbReference type="CDD" id="cd03469">
    <property type="entry name" value="Rieske_RO_Alpha_N"/>
    <property type="match status" value="1"/>
</dbReference>
<evidence type="ECO:0000256" key="2">
    <source>
        <dbReference type="ARBA" id="ARBA00022723"/>
    </source>
</evidence>
<evidence type="ECO:0000313" key="8">
    <source>
        <dbReference type="EMBL" id="BAK84972.1"/>
    </source>
</evidence>
<dbReference type="HOGENOM" id="CLU_039484_2_0_5"/>
<evidence type="ECO:0000256" key="3">
    <source>
        <dbReference type="ARBA" id="ARBA00023002"/>
    </source>
</evidence>
<evidence type="ECO:0000259" key="7">
    <source>
        <dbReference type="PROSITE" id="PS51296"/>
    </source>
</evidence>
<evidence type="ECO:0000256" key="5">
    <source>
        <dbReference type="ARBA" id="ARBA00023014"/>
    </source>
</evidence>
<dbReference type="GO" id="GO:0051213">
    <property type="term" value="F:dioxygenase activity"/>
    <property type="evidence" value="ECO:0007669"/>
    <property type="project" value="UniProtKB-KW"/>
</dbReference>
<dbReference type="InterPro" id="IPR050584">
    <property type="entry name" value="Cholesterol_7-desaturase"/>
</dbReference>
<feature type="region of interest" description="Disordered" evidence="6">
    <location>
        <begin position="1"/>
        <end position="28"/>
    </location>
</feature>
<evidence type="ECO:0000313" key="9">
    <source>
        <dbReference type="Proteomes" id="UP000009044"/>
    </source>
</evidence>
<dbReference type="AlphaFoldDB" id="G2I2J3"/>
<proteinExistence type="predicted"/>
<feature type="domain" description="Rieske" evidence="7">
    <location>
        <begin position="40"/>
        <end position="143"/>
    </location>
</feature>
<dbReference type="KEGG" id="gxy:GLX_25600"/>
<dbReference type="InterPro" id="IPR017941">
    <property type="entry name" value="Rieske_2Fe-2S"/>
</dbReference>
<dbReference type="SUPFAM" id="SSF55961">
    <property type="entry name" value="Bet v1-like"/>
    <property type="match status" value="1"/>
</dbReference>
<accession>G2I2J3</accession>
<dbReference type="GO" id="GO:0046872">
    <property type="term" value="F:metal ion binding"/>
    <property type="evidence" value="ECO:0007669"/>
    <property type="project" value="UniProtKB-KW"/>
</dbReference>
<keyword evidence="2" id="KW-0479">Metal-binding</keyword>
<dbReference type="STRING" id="634177.GLX_25600"/>
<dbReference type="PANTHER" id="PTHR21266">
    <property type="entry name" value="IRON-SULFUR DOMAIN CONTAINING PROTEIN"/>
    <property type="match status" value="1"/>
</dbReference>
<dbReference type="Proteomes" id="UP000009044">
    <property type="component" value="Chromosome"/>
</dbReference>
<dbReference type="InterPro" id="IPR044043">
    <property type="entry name" value="VanA_C_cat"/>
</dbReference>
<dbReference type="SUPFAM" id="SSF50022">
    <property type="entry name" value="ISP domain"/>
    <property type="match status" value="1"/>
</dbReference>
<keyword evidence="1" id="KW-0001">2Fe-2S</keyword>
<dbReference type="PATRIC" id="fig|634177.7.peg.2858"/>
<feature type="compositionally biased region" description="Basic and acidic residues" evidence="6">
    <location>
        <begin position="1"/>
        <end position="10"/>
    </location>
</feature>
<protein>
    <submittedName>
        <fullName evidence="8">Ring-hydroxylating dioxygenase ferredoxin subunit</fullName>
    </submittedName>
</protein>
<dbReference type="EMBL" id="AP012159">
    <property type="protein sequence ID" value="BAK84972.1"/>
    <property type="molecule type" value="Genomic_DNA"/>
</dbReference>
<evidence type="ECO:0000256" key="1">
    <source>
        <dbReference type="ARBA" id="ARBA00022714"/>
    </source>
</evidence>
<keyword evidence="8" id="KW-0223">Dioxygenase</keyword>
<keyword evidence="5" id="KW-0411">Iron-sulfur</keyword>
<keyword evidence="3" id="KW-0560">Oxidoreductase</keyword>
<dbReference type="GO" id="GO:0051537">
    <property type="term" value="F:2 iron, 2 sulfur cluster binding"/>
    <property type="evidence" value="ECO:0007669"/>
    <property type="project" value="UniProtKB-KW"/>
</dbReference>
<gene>
    <name evidence="8" type="ordered locus">GLX_25600</name>
</gene>
<keyword evidence="4" id="KW-0408">Iron</keyword>
<organism evidence="8 9">
    <name type="scientific">Komagataeibacter medellinensis (strain NBRC 3288 / BCRC 11682 / LMG 1693 / Kondo 51)</name>
    <name type="common">Gluconacetobacter medellinensis</name>
    <dbReference type="NCBI Taxonomy" id="634177"/>
    <lineage>
        <taxon>Bacteria</taxon>
        <taxon>Pseudomonadati</taxon>
        <taxon>Pseudomonadota</taxon>
        <taxon>Alphaproteobacteria</taxon>
        <taxon>Acetobacterales</taxon>
        <taxon>Acetobacteraceae</taxon>
        <taxon>Komagataeibacter</taxon>
    </lineage>
</organism>
<sequence>MPCKQSRETMDQSLSPDSMQSSAPVTGRDLRRIRANPDFWYPVAWSRELKPGKTIGTRYAGQPIALVRPLEGGSVFALEDRCAHRQVPLSKGTVKGDSVQCCYHGWAYGRSGRCIDVPYLGKGKLPNGVRTYPVREVDGLIFIFPGDVTKAETTPFPRLAEVANPAYKTRRFGQLVHCHYSFMHENLMDMNHQFMHMRQMGQMKPRFLGQERGPGLVEARYSFARTSGKQPIGEALIFGQKRDNSEKFAHRDVMTIRTTYPYQTLHIQTGDNPPVMDLWIAYVPQDEAELTNRVFGLLSIKRPGIPGILDLAWPFLTAFTERIFREDREIVELEQNAWYEQGGDRNQEIFPVINSLRSLLVECGLPAERDAPAPVAKGTSSA</sequence>
<dbReference type="Gene3D" id="3.90.380.10">
    <property type="entry name" value="Naphthalene 1,2-dioxygenase Alpha Subunit, Chain A, domain 1"/>
    <property type="match status" value="1"/>
</dbReference>
<dbReference type="Pfam" id="PF19112">
    <property type="entry name" value="VanA_C"/>
    <property type="match status" value="1"/>
</dbReference>
<dbReference type="eggNOG" id="COG4638">
    <property type="taxonomic scope" value="Bacteria"/>
</dbReference>
<dbReference type="InterPro" id="IPR036922">
    <property type="entry name" value="Rieske_2Fe-2S_sf"/>
</dbReference>
<reference evidence="9" key="1">
    <citation type="journal article" date="2011" name="J. Bacteriol.">
        <title>Complete genome sequence of NBRC 3288, a unique cellulose-nonproducing strain of Gluconacetobacter xylinus isolated from vinegar.</title>
        <authorList>
            <person name="Ogino H."/>
            <person name="Azuma Y."/>
            <person name="Hosoyama A."/>
            <person name="Nakazawa H."/>
            <person name="Matsutani M."/>
            <person name="Hasegawa A."/>
            <person name="Otsuyama K."/>
            <person name="Matsushita K."/>
            <person name="Fujita N."/>
            <person name="Shirai M."/>
        </authorList>
    </citation>
    <scope>NUCLEOTIDE SEQUENCE [LARGE SCALE GENOMIC DNA]</scope>
    <source>
        <strain evidence="9">NBRC 3288 / BCRC 11682 / LMG 1693</strain>
    </source>
</reference>
<name>G2I2J3_KOMMN</name>
<dbReference type="PROSITE" id="PS51296">
    <property type="entry name" value="RIESKE"/>
    <property type="match status" value="1"/>
</dbReference>
<dbReference type="PANTHER" id="PTHR21266:SF60">
    <property type="entry name" value="3-KETOSTEROID-9-ALPHA-MONOOXYGENASE, OXYGENASE COMPONENT"/>
    <property type="match status" value="1"/>
</dbReference>
<dbReference type="Gene3D" id="2.102.10.10">
    <property type="entry name" value="Rieske [2Fe-2S] iron-sulphur domain"/>
    <property type="match status" value="1"/>
</dbReference>
<dbReference type="Pfam" id="PF00355">
    <property type="entry name" value="Rieske"/>
    <property type="match status" value="1"/>
</dbReference>
<feature type="compositionally biased region" description="Polar residues" evidence="6">
    <location>
        <begin position="11"/>
        <end position="24"/>
    </location>
</feature>
<evidence type="ECO:0000256" key="4">
    <source>
        <dbReference type="ARBA" id="ARBA00023004"/>
    </source>
</evidence>